<proteinExistence type="predicted"/>
<gene>
    <name evidence="2" type="ORF">EDEG_02716</name>
</gene>
<feature type="compositionally biased region" description="Low complexity" evidence="1">
    <location>
        <begin position="96"/>
        <end position="116"/>
    </location>
</feature>
<sequence>MVRSSSSATDANFKEKNLTNIDAGKINSYEIQKQINHLCSEHSYYRFMCENFYFQANQEYQKWFEIANNAISGNQSNNFCVSQSILPNSVCSMPKTSYSDHSQQSSSNSTYPNPSSVFSDYNTENMQKTIDAGSDTNISGVFQYERNQNDVDSQKSTSVTGFQRTEIHSCPEYTVHKFDFNLLNHEHSYAKNYRKNNHFVTQRQDTCIEPISTKKHTHTISEIHKDDVLYEFDIENIDEIVVEVIDEGKAEDTAEDKAEDTAEDTAEDNFKDKNIQVKNSIIFKNTQIVFLKLFPCLKNQLLSNQINLIVILEKKFENFANDKLEIIEQCKIASKAYKNLEENTNDNQKLENCYIETLKIFIDYTKFKHGIIQIKPLWKILSLFYPEILGFVNSFVKNSNRVISSIHNQKNNITSDEIFCIRQTIFKKKSSYLDNELDNNQDFLKLEAQYQKNDNLENSMNLFLKIVADLFTNFISEARIYENKTFFKDTIGENILEDFQNIFFPHFFTLKEKNNDAFLHVIYSFPAKLLNKETKRFYLKVIQLKRIYESNISHKAPFFVFLLMHCVFDLSDDLKEALEKHINKHMIEIYRINGFNTEYRKKNFFNTAPYQHVKRAIFETNIESIIKCTIEKCEIILGKKSLLYIIGKKKIEENSKDTMISIIKKDRSYKIFLFKSNNILVKCCSGLALIMCLL</sequence>
<evidence type="ECO:0000256" key="1">
    <source>
        <dbReference type="SAM" id="MobiDB-lite"/>
    </source>
</evidence>
<feature type="region of interest" description="Disordered" evidence="1">
    <location>
        <begin position="96"/>
        <end position="117"/>
    </location>
</feature>
<dbReference type="HOGENOM" id="CLU_346127_0_0_1"/>
<comment type="caution">
    <text evidence="2">The sequence shown here is derived from an EMBL/GenBank/DDBJ whole genome shotgun (WGS) entry which is preliminary data.</text>
</comment>
<organism evidence="2 3">
    <name type="scientific">Edhazardia aedis (strain USNM 41457)</name>
    <name type="common">Microsporidian parasite</name>
    <dbReference type="NCBI Taxonomy" id="1003232"/>
    <lineage>
        <taxon>Eukaryota</taxon>
        <taxon>Fungi</taxon>
        <taxon>Fungi incertae sedis</taxon>
        <taxon>Microsporidia</taxon>
        <taxon>Edhazardia</taxon>
    </lineage>
</organism>
<dbReference type="Proteomes" id="UP000003163">
    <property type="component" value="Unassembled WGS sequence"/>
</dbReference>
<dbReference type="AlphaFoldDB" id="J9DNC9"/>
<name>J9DNC9_EDHAE</name>
<dbReference type="VEuPathDB" id="MicrosporidiaDB:EDEG_02716"/>
<reference evidence="3" key="2">
    <citation type="submission" date="2015-07" db="EMBL/GenBank/DDBJ databases">
        <title>Contrasting host-pathogen interactions and genome evolution in two generalist and specialist microsporidian pathogens of mosquitoes.</title>
        <authorList>
            <consortium name="The Broad Institute Genomics Platform"/>
            <consortium name="The Broad Institute Genome Sequencing Center for Infectious Disease"/>
            <person name="Cuomo C.A."/>
            <person name="Sanscrainte N.D."/>
            <person name="Goldberg J.M."/>
            <person name="Heiman D."/>
            <person name="Young S."/>
            <person name="Zeng Q."/>
            <person name="Becnel J.J."/>
            <person name="Birren B.W."/>
        </authorList>
    </citation>
    <scope>NUCLEOTIDE SEQUENCE [LARGE SCALE GENOMIC DNA]</scope>
    <source>
        <strain evidence="3">USNM 41457</strain>
    </source>
</reference>
<dbReference type="EMBL" id="AFBI03000052">
    <property type="protein sequence ID" value="EJW02892.1"/>
    <property type="molecule type" value="Genomic_DNA"/>
</dbReference>
<evidence type="ECO:0000313" key="2">
    <source>
        <dbReference type="EMBL" id="EJW02892.1"/>
    </source>
</evidence>
<dbReference type="InParanoid" id="J9DNC9"/>
<keyword evidence="3" id="KW-1185">Reference proteome</keyword>
<reference evidence="2 3" key="1">
    <citation type="submission" date="2011-08" db="EMBL/GenBank/DDBJ databases">
        <authorList>
            <person name="Liu Z.J."/>
            <person name="Shi F.L."/>
            <person name="Lu J.Q."/>
            <person name="Li M."/>
            <person name="Wang Z.L."/>
        </authorList>
    </citation>
    <scope>NUCLEOTIDE SEQUENCE [LARGE SCALE GENOMIC DNA]</scope>
    <source>
        <strain evidence="2 3">USNM 41457</strain>
    </source>
</reference>
<protein>
    <submittedName>
        <fullName evidence="2">Uncharacterized protein</fullName>
    </submittedName>
</protein>
<accession>J9DNC9</accession>
<evidence type="ECO:0000313" key="3">
    <source>
        <dbReference type="Proteomes" id="UP000003163"/>
    </source>
</evidence>